<dbReference type="InterPro" id="IPR011009">
    <property type="entry name" value="Kinase-like_dom_sf"/>
</dbReference>
<keyword evidence="5" id="KW-0067">ATP-binding</keyword>
<accession>E5AD73</accession>
<feature type="compositionally biased region" description="Polar residues" evidence="6">
    <location>
        <begin position="110"/>
        <end position="128"/>
    </location>
</feature>
<organism evidence="8 9">
    <name type="scientific">Leptosphaeria maculans (strain JN3 / isolate v23.1.3 / race Av1-4-5-6-7-8)</name>
    <name type="common">Blackleg fungus</name>
    <name type="synonym">Phoma lingam</name>
    <dbReference type="NCBI Taxonomy" id="985895"/>
    <lineage>
        <taxon>Eukaryota</taxon>
        <taxon>Fungi</taxon>
        <taxon>Dikarya</taxon>
        <taxon>Ascomycota</taxon>
        <taxon>Pezizomycotina</taxon>
        <taxon>Dothideomycetes</taxon>
        <taxon>Pleosporomycetidae</taxon>
        <taxon>Pleosporales</taxon>
        <taxon>Pleosporineae</taxon>
        <taxon>Leptosphaeriaceae</taxon>
        <taxon>Plenodomus</taxon>
        <taxon>Plenodomus lingam/Leptosphaeria maculans species complex</taxon>
    </lineage>
</organism>
<feature type="compositionally biased region" description="Acidic residues" evidence="6">
    <location>
        <begin position="831"/>
        <end position="876"/>
    </location>
</feature>
<keyword evidence="2" id="KW-0808">Transferase</keyword>
<evidence type="ECO:0000256" key="2">
    <source>
        <dbReference type="ARBA" id="ARBA00022679"/>
    </source>
</evidence>
<dbReference type="EMBL" id="FP929139">
    <property type="protein sequence ID" value="CBY02425.1"/>
    <property type="molecule type" value="Genomic_DNA"/>
</dbReference>
<dbReference type="SMART" id="SM00220">
    <property type="entry name" value="S_TKc"/>
    <property type="match status" value="1"/>
</dbReference>
<dbReference type="InterPro" id="IPR008271">
    <property type="entry name" value="Ser/Thr_kinase_AS"/>
</dbReference>
<dbReference type="AlphaFoldDB" id="E5AD73"/>
<dbReference type="HOGENOM" id="CLU_391863_0_0_1"/>
<name>E5AD73_LEPMJ</name>
<sequence length="876" mass="99131">MAAPNRPNVVQQGGATVYESLDEVDENLYNQIQRVYQRAAFLDVIIKWRKDMAQGKAGPFETGHDIQDLWQRRMDYWSKKRKSKPMLPRPQEVATPPLPSEPAISPQPGPQNISTQVGTQTSPQQGPRTTSTQAGTQTTSTQAGLRTNMPQPGPQTTPIRPVCPRVPTAAPPGTPSSGELSPPFRADRPDEEPLAPTHGQLKHMYRSEDGPWTFARIIASSRRGDRGTPWKANWLLVRVSPTNNIEEQIVAKWVGPYPGYEAEAEDEIRINELLRPAQCTHILPLRGHSKRLKRKRIIEGTDINEMEMTEYFMYSDFAPLGTLRNIPESHDSLLPGPDGRKKIVSEHFIWYVLGELAKGLLVLKTGQCLPSNKPFEPAEPPEDSTWAPILHNDIKDINIMIVEGNDKYPTYPRVLLFDFGLSRVKESDREHEALDGTIIWTSPERRFVENPAQDYIPSKWPCSERSDIWSVGLIAWQLMQATQGVDAFDQYLIRRTKEFSTDPRLVREGACNPQDSLFPSDLESSEIPTEYSVELCRFVQSCLRYHPAGRPDVDTVLQTAQERLTSLDRLHRDEFSNTGENILHDFRPEYGLDDRNAAYAIGQQFTRPVKKRRTAAAQVDRTTYDDLINQWADKDRYPRPSPEDAFVVMQGIRDYINSIPMKDKDYAAGYVSYQDTTDPHPLTLAWRHLYSKICKEIDPSHPVYVSNDKRVRDHDHAFADQNKYICLSDAIRYFLSFLWGEGPNDTSNPWYDLQSTGEALEHACRWGMQLIKMQGEPAPPRLEDGSIFHRAIGAWILEPEPGIDLSKLQNDQGGLINVEASSDDSISLGQSDDEDFDEGGQEEDDELDDENGSGFEDENSGLGEDGSELEDDEIGF</sequence>
<feature type="domain" description="Protein kinase" evidence="7">
    <location>
        <begin position="215"/>
        <end position="564"/>
    </location>
</feature>
<evidence type="ECO:0000313" key="8">
    <source>
        <dbReference type="EMBL" id="CBY02425.1"/>
    </source>
</evidence>
<dbReference type="PROSITE" id="PS00108">
    <property type="entry name" value="PROTEIN_KINASE_ST"/>
    <property type="match status" value="1"/>
</dbReference>
<dbReference type="EC" id="2.7.11.1" evidence="1"/>
<keyword evidence="9" id="KW-1185">Reference proteome</keyword>
<dbReference type="OrthoDB" id="3673723at2759"/>
<keyword evidence="4" id="KW-0418">Kinase</keyword>
<dbReference type="VEuPathDB" id="FungiDB:LEMA_P012120.1"/>
<dbReference type="InterPro" id="IPR050660">
    <property type="entry name" value="NEK_Ser/Thr_kinase"/>
</dbReference>
<dbReference type="InterPro" id="IPR000719">
    <property type="entry name" value="Prot_kinase_dom"/>
</dbReference>
<dbReference type="InParanoid" id="E5AD73"/>
<evidence type="ECO:0000256" key="1">
    <source>
        <dbReference type="ARBA" id="ARBA00012513"/>
    </source>
</evidence>
<evidence type="ECO:0000313" key="9">
    <source>
        <dbReference type="Proteomes" id="UP000002668"/>
    </source>
</evidence>
<dbReference type="eggNOG" id="ENOG502RS38">
    <property type="taxonomic scope" value="Eukaryota"/>
</dbReference>
<evidence type="ECO:0000256" key="5">
    <source>
        <dbReference type="ARBA" id="ARBA00022840"/>
    </source>
</evidence>
<dbReference type="SUPFAM" id="SSF56112">
    <property type="entry name" value="Protein kinase-like (PK-like)"/>
    <property type="match status" value="1"/>
</dbReference>
<evidence type="ECO:0000256" key="3">
    <source>
        <dbReference type="ARBA" id="ARBA00022741"/>
    </source>
</evidence>
<evidence type="ECO:0000259" key="7">
    <source>
        <dbReference type="PROSITE" id="PS50011"/>
    </source>
</evidence>
<dbReference type="Pfam" id="PF00069">
    <property type="entry name" value="Pkinase"/>
    <property type="match status" value="1"/>
</dbReference>
<proteinExistence type="predicted"/>
<evidence type="ECO:0000256" key="4">
    <source>
        <dbReference type="ARBA" id="ARBA00022777"/>
    </source>
</evidence>
<dbReference type="PANTHER" id="PTHR43671">
    <property type="entry name" value="SERINE/THREONINE-PROTEIN KINASE NEK"/>
    <property type="match status" value="1"/>
</dbReference>
<dbReference type="GO" id="GO:0004674">
    <property type="term" value="F:protein serine/threonine kinase activity"/>
    <property type="evidence" value="ECO:0007669"/>
    <property type="project" value="UniProtKB-EC"/>
</dbReference>
<feature type="compositionally biased region" description="Polar residues" evidence="6">
    <location>
        <begin position="148"/>
        <end position="158"/>
    </location>
</feature>
<dbReference type="Proteomes" id="UP000002668">
    <property type="component" value="Genome"/>
</dbReference>
<dbReference type="OMA" id="DEREMQI"/>
<dbReference type="Gene3D" id="1.10.510.10">
    <property type="entry name" value="Transferase(Phosphotransferase) domain 1"/>
    <property type="match status" value="1"/>
</dbReference>
<feature type="region of interest" description="Disordered" evidence="6">
    <location>
        <begin position="820"/>
        <end position="876"/>
    </location>
</feature>
<evidence type="ECO:0000256" key="6">
    <source>
        <dbReference type="SAM" id="MobiDB-lite"/>
    </source>
</evidence>
<feature type="compositionally biased region" description="Low complexity" evidence="6">
    <location>
        <begin position="129"/>
        <end position="144"/>
    </location>
</feature>
<gene>
    <name evidence="8" type="ORF">LEMA_P012120.1</name>
</gene>
<feature type="region of interest" description="Disordered" evidence="6">
    <location>
        <begin position="80"/>
        <end position="197"/>
    </location>
</feature>
<dbReference type="GeneID" id="13286621"/>
<feature type="compositionally biased region" description="Pro residues" evidence="6">
    <location>
        <begin position="96"/>
        <end position="109"/>
    </location>
</feature>
<dbReference type="PANTHER" id="PTHR43671:SF13">
    <property type="entry name" value="SERINE_THREONINE-PROTEIN KINASE NEK2"/>
    <property type="match status" value="1"/>
</dbReference>
<reference evidence="9" key="1">
    <citation type="journal article" date="2011" name="Nat. Commun.">
        <title>Effector diversification within compartments of the Leptosphaeria maculans genome affected by Repeat-Induced Point mutations.</title>
        <authorList>
            <person name="Rouxel T."/>
            <person name="Grandaubert J."/>
            <person name="Hane J.K."/>
            <person name="Hoede C."/>
            <person name="van de Wouw A.P."/>
            <person name="Couloux A."/>
            <person name="Dominguez V."/>
            <person name="Anthouard V."/>
            <person name="Bally P."/>
            <person name="Bourras S."/>
            <person name="Cozijnsen A.J."/>
            <person name="Ciuffetti L.M."/>
            <person name="Degrave A."/>
            <person name="Dilmaghani A."/>
            <person name="Duret L."/>
            <person name="Fudal I."/>
            <person name="Goodwin S.B."/>
            <person name="Gout L."/>
            <person name="Glaser N."/>
            <person name="Linglin J."/>
            <person name="Kema G.H.J."/>
            <person name="Lapalu N."/>
            <person name="Lawrence C.B."/>
            <person name="May K."/>
            <person name="Meyer M."/>
            <person name="Ollivier B."/>
            <person name="Poulain J."/>
            <person name="Schoch C.L."/>
            <person name="Simon A."/>
            <person name="Spatafora J.W."/>
            <person name="Stachowiak A."/>
            <person name="Turgeon B.G."/>
            <person name="Tyler B.M."/>
            <person name="Vincent D."/>
            <person name="Weissenbach J."/>
            <person name="Amselem J."/>
            <person name="Quesneville H."/>
            <person name="Oliver R.P."/>
            <person name="Wincker P."/>
            <person name="Balesdent M.-H."/>
            <person name="Howlett B.J."/>
        </authorList>
    </citation>
    <scope>NUCLEOTIDE SEQUENCE [LARGE SCALE GENOMIC DNA]</scope>
    <source>
        <strain evidence="9">JN3 / isolate v23.1.3 / race Av1-4-5-6-7-8</strain>
    </source>
</reference>
<dbReference type="STRING" id="985895.E5AD73"/>
<keyword evidence="3" id="KW-0547">Nucleotide-binding</keyword>
<protein>
    <recommendedName>
        <fullName evidence="1">non-specific serine/threonine protein kinase</fullName>
        <ecNumber evidence="1">2.7.11.1</ecNumber>
    </recommendedName>
</protein>
<dbReference type="GO" id="GO:0005524">
    <property type="term" value="F:ATP binding"/>
    <property type="evidence" value="ECO:0007669"/>
    <property type="project" value="UniProtKB-KW"/>
</dbReference>
<dbReference type="PROSITE" id="PS50011">
    <property type="entry name" value="PROTEIN_KINASE_DOM"/>
    <property type="match status" value="1"/>
</dbReference>